<dbReference type="Pfam" id="PF09107">
    <property type="entry name" value="WHD_3rd_SelB"/>
    <property type="match status" value="1"/>
</dbReference>
<dbReference type="InterPro" id="IPR027417">
    <property type="entry name" value="P-loop_NTPase"/>
</dbReference>
<organism evidence="6 7">
    <name type="scientific">Pseudonocardia eucalypti</name>
    <dbReference type="NCBI Taxonomy" id="648755"/>
    <lineage>
        <taxon>Bacteria</taxon>
        <taxon>Bacillati</taxon>
        <taxon>Actinomycetota</taxon>
        <taxon>Actinomycetes</taxon>
        <taxon>Pseudonocardiales</taxon>
        <taxon>Pseudonocardiaceae</taxon>
        <taxon>Pseudonocardia</taxon>
    </lineage>
</organism>
<sequence length="607" mass="63986">MHVIATAGHVDHGKSTLVRALTGMEPDRWAEEQRRGMTIDLGFAWTTLPGGQQLAFVDVPGHERFVSTMLAGIGPVPAVMFVVAADEGWMPQSGEHLDALAALGATHGLLVVTRSDLMEPELALAEAREHLAGTPLADMPGIGVSGATGAGLDQLRGALAELVTRLPEPDPDADVRLWVDRAFTIRGAGTVVTGTLAAGTLRMDDELRLEPGGRAVTVRGLQSLGEPVGEARGVSRVAVNLRGLPRDAVGRGHALVTPDRWLTSEVIDVRLTSAPPPGELPAELTLHIGAASVPARVRPLGSGDDTDTARLTLRTPLPLRIGDRALLRDPGRHRIAAGLTVLDVRPPALRRRGASARRADELRAVGETPDPVSELARRGLVRRGELLAMGIPPAALDAAAAETALADGDWLLHTATAGELATRLLAAVAEHDAADPLDPGVPLGAARRALDLPTNRLVEALVAVEPAAGRLVSRDGRIRRADEDSAGLPEPLRAARDQLHTELTANPFGAPDANRLAELGLGARELATLVRAGELAKVADGVYLLPGAERAAVEVLRTLGTGEFTLSEARLALDTTRRVAVPLLERLARLGLTERTPEGQHRVRATR</sequence>
<dbReference type="PANTHER" id="PTHR43721">
    <property type="entry name" value="ELONGATION FACTOR TU-RELATED"/>
    <property type="match status" value="1"/>
</dbReference>
<reference evidence="7" key="1">
    <citation type="journal article" date="2019" name="Int. J. Syst. Evol. Microbiol.">
        <title>The Global Catalogue of Microorganisms (GCM) 10K type strain sequencing project: providing services to taxonomists for standard genome sequencing and annotation.</title>
        <authorList>
            <consortium name="The Broad Institute Genomics Platform"/>
            <consortium name="The Broad Institute Genome Sequencing Center for Infectious Disease"/>
            <person name="Wu L."/>
            <person name="Ma J."/>
        </authorList>
    </citation>
    <scope>NUCLEOTIDE SEQUENCE [LARGE SCALE GENOMIC DNA]</scope>
    <source>
        <strain evidence="7">JCM 18303</strain>
    </source>
</reference>
<keyword evidence="4" id="KW-0547">Nucleotide-binding</keyword>
<dbReference type="InterPro" id="IPR057335">
    <property type="entry name" value="Beta-barrel_SelB"/>
</dbReference>
<dbReference type="SUPFAM" id="SSF50447">
    <property type="entry name" value="Translation proteins"/>
    <property type="match status" value="1"/>
</dbReference>
<comment type="caution">
    <text evidence="6">The sequence shown here is derived from an EMBL/GenBank/DDBJ whole genome shotgun (WGS) entry which is preliminary data.</text>
</comment>
<comment type="subcellular location">
    <subcellularLocation>
        <location evidence="1">Cytoplasm</location>
    </subcellularLocation>
</comment>
<proteinExistence type="predicted"/>
<dbReference type="CDD" id="cd04171">
    <property type="entry name" value="SelB"/>
    <property type="match status" value="1"/>
</dbReference>
<keyword evidence="6" id="KW-0251">Elongation factor</keyword>
<dbReference type="Gene3D" id="3.40.50.300">
    <property type="entry name" value="P-loop containing nucleotide triphosphate hydrolases"/>
    <property type="match status" value="1"/>
</dbReference>
<dbReference type="Gene3D" id="1.10.10.2770">
    <property type="match status" value="1"/>
</dbReference>
<gene>
    <name evidence="6" type="primary">selB</name>
    <name evidence="6" type="ORF">GCM10023321_33950</name>
</gene>
<dbReference type="InterPro" id="IPR036388">
    <property type="entry name" value="WH-like_DNA-bd_sf"/>
</dbReference>
<dbReference type="InterPro" id="IPR050055">
    <property type="entry name" value="EF-Tu_GTPase"/>
</dbReference>
<evidence type="ECO:0000313" key="6">
    <source>
        <dbReference type="EMBL" id="GAA5156922.1"/>
    </source>
</evidence>
<dbReference type="Proteomes" id="UP001428817">
    <property type="component" value="Unassembled WGS sequence"/>
</dbReference>
<dbReference type="EMBL" id="BAABJP010000015">
    <property type="protein sequence ID" value="GAA5156922.1"/>
    <property type="molecule type" value="Genomic_DNA"/>
</dbReference>
<dbReference type="RefSeq" id="WP_185059473.1">
    <property type="nucleotide sequence ID" value="NZ_BAABJP010000015.1"/>
</dbReference>
<feature type="domain" description="Tr-type G" evidence="5">
    <location>
        <begin position="1"/>
        <end position="168"/>
    </location>
</feature>
<keyword evidence="3" id="KW-0648">Protein biosynthesis</keyword>
<evidence type="ECO:0000256" key="1">
    <source>
        <dbReference type="ARBA" id="ARBA00004496"/>
    </source>
</evidence>
<dbReference type="PANTHER" id="PTHR43721:SF11">
    <property type="entry name" value="SELENOCYSTEINE-SPECIFIC ELONGATION FACTOR"/>
    <property type="match status" value="1"/>
</dbReference>
<dbReference type="InterPro" id="IPR015191">
    <property type="entry name" value="SelB_WHD4"/>
</dbReference>
<dbReference type="InterPro" id="IPR004535">
    <property type="entry name" value="Transl_elong_SelB"/>
</dbReference>
<dbReference type="Gene3D" id="1.10.10.10">
    <property type="entry name" value="Winged helix-like DNA-binding domain superfamily/Winged helix DNA-binding domain"/>
    <property type="match status" value="1"/>
</dbReference>
<dbReference type="PROSITE" id="PS51722">
    <property type="entry name" value="G_TR_2"/>
    <property type="match status" value="1"/>
</dbReference>
<evidence type="ECO:0000259" key="5">
    <source>
        <dbReference type="PROSITE" id="PS51722"/>
    </source>
</evidence>
<keyword evidence="4" id="KW-0342">GTP-binding</keyword>
<evidence type="ECO:0000256" key="4">
    <source>
        <dbReference type="ARBA" id="ARBA00023134"/>
    </source>
</evidence>
<dbReference type="SUPFAM" id="SSF52540">
    <property type="entry name" value="P-loop containing nucleoside triphosphate hydrolases"/>
    <property type="match status" value="1"/>
</dbReference>
<accession>A0ABP9Q4X9</accession>
<dbReference type="Pfam" id="PF25461">
    <property type="entry name" value="Beta-barrel_SelB"/>
    <property type="match status" value="1"/>
</dbReference>
<dbReference type="GO" id="GO:0003746">
    <property type="term" value="F:translation elongation factor activity"/>
    <property type="evidence" value="ECO:0007669"/>
    <property type="project" value="UniProtKB-KW"/>
</dbReference>
<evidence type="ECO:0000256" key="2">
    <source>
        <dbReference type="ARBA" id="ARBA00022490"/>
    </source>
</evidence>
<name>A0ABP9Q4X9_9PSEU</name>
<dbReference type="Pfam" id="PF00009">
    <property type="entry name" value="GTP_EFTU"/>
    <property type="match status" value="1"/>
</dbReference>
<keyword evidence="2" id="KW-0963">Cytoplasm</keyword>
<protein>
    <submittedName>
        <fullName evidence="6">Selenocysteine-specific translation elongation factor</fullName>
    </submittedName>
</protein>
<keyword evidence="7" id="KW-1185">Reference proteome</keyword>
<dbReference type="NCBIfam" id="TIGR00475">
    <property type="entry name" value="selB"/>
    <property type="match status" value="1"/>
</dbReference>
<dbReference type="Gene3D" id="2.40.30.10">
    <property type="entry name" value="Translation factors"/>
    <property type="match status" value="1"/>
</dbReference>
<evidence type="ECO:0000313" key="7">
    <source>
        <dbReference type="Proteomes" id="UP001428817"/>
    </source>
</evidence>
<dbReference type="InterPro" id="IPR000795">
    <property type="entry name" value="T_Tr_GTP-bd_dom"/>
</dbReference>
<dbReference type="InterPro" id="IPR009000">
    <property type="entry name" value="Transl_B-barrel_sf"/>
</dbReference>
<evidence type="ECO:0000256" key="3">
    <source>
        <dbReference type="ARBA" id="ARBA00022917"/>
    </source>
</evidence>